<dbReference type="PRINTS" id="PR00773">
    <property type="entry name" value="GRPEPROTEIN"/>
</dbReference>
<dbReference type="InterPro" id="IPR013805">
    <property type="entry name" value="GrpE_CC"/>
</dbReference>
<reference evidence="7 8" key="1">
    <citation type="journal article" date="2016" name="Nat. Commun.">
        <title>Thousands of microbial genomes shed light on interconnected biogeochemical processes in an aquifer system.</title>
        <authorList>
            <person name="Anantharaman K."/>
            <person name="Brown C.T."/>
            <person name="Hug L.A."/>
            <person name="Sharon I."/>
            <person name="Castelle C.J."/>
            <person name="Probst A.J."/>
            <person name="Thomas B.C."/>
            <person name="Singh A."/>
            <person name="Wilkins M.J."/>
            <person name="Karaoz U."/>
            <person name="Brodie E.L."/>
            <person name="Williams K.H."/>
            <person name="Hubbard S.S."/>
            <person name="Banfield J.F."/>
        </authorList>
    </citation>
    <scope>NUCLEOTIDE SEQUENCE [LARGE SCALE GENOMIC DNA]</scope>
</reference>
<proteinExistence type="inferred from homology"/>
<dbReference type="InterPro" id="IPR009012">
    <property type="entry name" value="GrpE_head"/>
</dbReference>
<evidence type="ECO:0000256" key="1">
    <source>
        <dbReference type="ARBA" id="ARBA00009054"/>
    </source>
</evidence>
<evidence type="ECO:0000256" key="3">
    <source>
        <dbReference type="HAMAP-Rule" id="MF_01151"/>
    </source>
</evidence>
<dbReference type="Proteomes" id="UP000177165">
    <property type="component" value="Unassembled WGS sequence"/>
</dbReference>
<evidence type="ECO:0000256" key="2">
    <source>
        <dbReference type="ARBA" id="ARBA00023186"/>
    </source>
</evidence>
<dbReference type="GO" id="GO:0006457">
    <property type="term" value="P:protein folding"/>
    <property type="evidence" value="ECO:0007669"/>
    <property type="project" value="InterPro"/>
</dbReference>
<name>A0A1G2ASW2_9BACT</name>
<evidence type="ECO:0000313" key="8">
    <source>
        <dbReference type="Proteomes" id="UP000177165"/>
    </source>
</evidence>
<dbReference type="InterPro" id="IPR000740">
    <property type="entry name" value="GrpE"/>
</dbReference>
<dbReference type="GO" id="GO:0051087">
    <property type="term" value="F:protein-folding chaperone binding"/>
    <property type="evidence" value="ECO:0007669"/>
    <property type="project" value="InterPro"/>
</dbReference>
<dbReference type="PROSITE" id="PS01071">
    <property type="entry name" value="GRPE"/>
    <property type="match status" value="1"/>
</dbReference>
<evidence type="ECO:0000256" key="4">
    <source>
        <dbReference type="RuleBase" id="RU000639"/>
    </source>
</evidence>
<dbReference type="CDD" id="cd00446">
    <property type="entry name" value="GrpE"/>
    <property type="match status" value="1"/>
</dbReference>
<keyword evidence="3 4" id="KW-0346">Stress response</keyword>
<evidence type="ECO:0000256" key="6">
    <source>
        <dbReference type="SAM" id="MobiDB-lite"/>
    </source>
</evidence>
<dbReference type="Gene3D" id="2.30.22.10">
    <property type="entry name" value="Head domain of nucleotide exchange factor GrpE"/>
    <property type="match status" value="1"/>
</dbReference>
<dbReference type="GO" id="GO:0042803">
    <property type="term" value="F:protein homodimerization activity"/>
    <property type="evidence" value="ECO:0007669"/>
    <property type="project" value="InterPro"/>
</dbReference>
<dbReference type="EMBL" id="MHKB01000008">
    <property type="protein sequence ID" value="OGY79586.1"/>
    <property type="molecule type" value="Genomic_DNA"/>
</dbReference>
<dbReference type="SUPFAM" id="SSF58014">
    <property type="entry name" value="Coiled-coil domain of nucleotide exchange factor GrpE"/>
    <property type="match status" value="1"/>
</dbReference>
<comment type="caution">
    <text evidence="7">The sequence shown here is derived from an EMBL/GenBank/DDBJ whole genome shotgun (WGS) entry which is preliminary data.</text>
</comment>
<feature type="compositionally biased region" description="Basic and acidic residues" evidence="6">
    <location>
        <begin position="15"/>
        <end position="47"/>
    </location>
</feature>
<organism evidence="7 8">
    <name type="scientific">Candidatus Kerfeldbacteria bacterium RIFCSPHIGHO2_02_FULL_42_14</name>
    <dbReference type="NCBI Taxonomy" id="1798540"/>
    <lineage>
        <taxon>Bacteria</taxon>
        <taxon>Candidatus Kerfeldiibacteriota</taxon>
    </lineage>
</organism>
<dbReference type="GO" id="GO:0000774">
    <property type="term" value="F:adenyl-nucleotide exchange factor activity"/>
    <property type="evidence" value="ECO:0007669"/>
    <property type="project" value="InterPro"/>
</dbReference>
<dbReference type="HAMAP" id="MF_01151">
    <property type="entry name" value="GrpE"/>
    <property type="match status" value="1"/>
</dbReference>
<accession>A0A1G2ASW2</accession>
<dbReference type="STRING" id="1798540.A3B74_02300"/>
<evidence type="ECO:0000256" key="5">
    <source>
        <dbReference type="RuleBase" id="RU004478"/>
    </source>
</evidence>
<comment type="function">
    <text evidence="3 4">Participates actively in the response to hyperosmotic and heat shock by preventing the aggregation of stress-denatured proteins, in association with DnaK and GrpE. It is the nucleotide exchange factor for DnaK and may function as a thermosensor. Unfolded proteins bind initially to DnaJ; upon interaction with the DnaJ-bound protein, DnaK hydrolyzes its bound ATP, resulting in the formation of a stable complex. GrpE releases ADP from DnaK; ATP binding to DnaK triggers the release of the substrate protein, thus completing the reaction cycle. Several rounds of ATP-dependent interactions between DnaJ, DnaK and GrpE are required for fully efficient folding.</text>
</comment>
<dbReference type="GO" id="GO:0051082">
    <property type="term" value="F:unfolded protein binding"/>
    <property type="evidence" value="ECO:0007669"/>
    <property type="project" value="TreeGrafter"/>
</dbReference>
<dbReference type="Pfam" id="PF01025">
    <property type="entry name" value="GrpE"/>
    <property type="match status" value="1"/>
</dbReference>
<comment type="subcellular location">
    <subcellularLocation>
        <location evidence="3">Cytoplasm</location>
    </subcellularLocation>
</comment>
<comment type="similarity">
    <text evidence="1 3 5">Belongs to the GrpE family.</text>
</comment>
<dbReference type="AlphaFoldDB" id="A0A1G2ASW2"/>
<dbReference type="PANTHER" id="PTHR21237">
    <property type="entry name" value="GRPE PROTEIN"/>
    <property type="match status" value="1"/>
</dbReference>
<dbReference type="PANTHER" id="PTHR21237:SF23">
    <property type="entry name" value="GRPE PROTEIN HOMOLOG, MITOCHONDRIAL"/>
    <property type="match status" value="1"/>
</dbReference>
<sequence>MPMQDHNMHDQNTGNEREDQKTKASQDKITEQPLKKDEQSNEQKEQGRSAQSPPAPMEKLQKQCEEYLAGWKRAQADYQNLMKDVAKQKEALQKFAGAHVIQDFLPLVDYFKYAFAPEIPEEYKNSQWMQGIKNIQTYLNKILADHGIEEIKTVGKALNPQLHEAIEEITSEGVASGTIVEEVSTGFMQHSKVIKHAKVKIAK</sequence>
<gene>
    <name evidence="3" type="primary">grpE</name>
    <name evidence="7" type="ORF">A3B74_02300</name>
</gene>
<dbReference type="Gene3D" id="3.90.20.20">
    <property type="match status" value="1"/>
</dbReference>
<comment type="subunit">
    <text evidence="3">Homodimer.</text>
</comment>
<keyword evidence="3" id="KW-0963">Cytoplasm</keyword>
<keyword evidence="2 3" id="KW-0143">Chaperone</keyword>
<feature type="region of interest" description="Disordered" evidence="6">
    <location>
        <begin position="1"/>
        <end position="59"/>
    </location>
</feature>
<dbReference type="GO" id="GO:0005737">
    <property type="term" value="C:cytoplasm"/>
    <property type="evidence" value="ECO:0007669"/>
    <property type="project" value="UniProtKB-SubCell"/>
</dbReference>
<evidence type="ECO:0000313" key="7">
    <source>
        <dbReference type="EMBL" id="OGY79586.1"/>
    </source>
</evidence>
<protein>
    <recommendedName>
        <fullName evidence="3 4">Protein GrpE</fullName>
    </recommendedName>
    <alternativeName>
        <fullName evidence="3">HSP-70 cofactor</fullName>
    </alternativeName>
</protein>
<dbReference type="SUPFAM" id="SSF51064">
    <property type="entry name" value="Head domain of nucleotide exchange factor GrpE"/>
    <property type="match status" value="1"/>
</dbReference>